<dbReference type="GO" id="GO:0000956">
    <property type="term" value="P:nuclear-transcribed mRNA catabolic process"/>
    <property type="evidence" value="ECO:0007669"/>
    <property type="project" value="TreeGrafter"/>
</dbReference>
<name>A0A1J1HXM3_9DIPT</name>
<evidence type="ECO:0000313" key="4">
    <source>
        <dbReference type="Proteomes" id="UP000183832"/>
    </source>
</evidence>
<evidence type="ECO:0000259" key="2">
    <source>
        <dbReference type="Pfam" id="PF17777"/>
    </source>
</evidence>
<evidence type="ECO:0000313" key="3">
    <source>
        <dbReference type="EMBL" id="CRK92773.1"/>
    </source>
</evidence>
<dbReference type="InterPro" id="IPR040637">
    <property type="entry name" value="Ribosomal_uL10-like_insert"/>
</dbReference>
<dbReference type="GO" id="GO:0030687">
    <property type="term" value="C:preribosome, large subunit precursor"/>
    <property type="evidence" value="ECO:0007669"/>
    <property type="project" value="TreeGrafter"/>
</dbReference>
<dbReference type="PANTHER" id="PTHR45841">
    <property type="entry name" value="MRNA TURNOVER PROTEIN 4 MRTO4"/>
    <property type="match status" value="1"/>
</dbReference>
<dbReference type="GO" id="GO:0042273">
    <property type="term" value="P:ribosomal large subunit biogenesis"/>
    <property type="evidence" value="ECO:0007669"/>
    <property type="project" value="TreeGrafter"/>
</dbReference>
<feature type="region of interest" description="Disordered" evidence="1">
    <location>
        <begin position="155"/>
        <end position="178"/>
    </location>
</feature>
<feature type="compositionally biased region" description="Basic and acidic residues" evidence="1">
    <location>
        <begin position="169"/>
        <end position="178"/>
    </location>
</feature>
<keyword evidence="4" id="KW-1185">Reference proteome</keyword>
<dbReference type="PANTHER" id="PTHR45841:SF1">
    <property type="entry name" value="MRNA TURNOVER PROTEIN 4 HOMOLOG"/>
    <property type="match status" value="1"/>
</dbReference>
<organism evidence="3 4">
    <name type="scientific">Clunio marinus</name>
    <dbReference type="NCBI Taxonomy" id="568069"/>
    <lineage>
        <taxon>Eukaryota</taxon>
        <taxon>Metazoa</taxon>
        <taxon>Ecdysozoa</taxon>
        <taxon>Arthropoda</taxon>
        <taxon>Hexapoda</taxon>
        <taxon>Insecta</taxon>
        <taxon>Pterygota</taxon>
        <taxon>Neoptera</taxon>
        <taxon>Endopterygota</taxon>
        <taxon>Diptera</taxon>
        <taxon>Nematocera</taxon>
        <taxon>Chironomoidea</taxon>
        <taxon>Chironomidae</taxon>
        <taxon>Clunio</taxon>
    </lineage>
</organism>
<dbReference type="GO" id="GO:0003723">
    <property type="term" value="F:RNA binding"/>
    <property type="evidence" value="ECO:0007669"/>
    <property type="project" value="TreeGrafter"/>
</dbReference>
<dbReference type="Gene3D" id="3.90.105.20">
    <property type="match status" value="1"/>
</dbReference>
<gene>
    <name evidence="3" type="ORF">CLUMA_CG006255</name>
</gene>
<protein>
    <submittedName>
        <fullName evidence="3">CLUMA_CG006255, isoform A</fullName>
    </submittedName>
</protein>
<dbReference type="FunFam" id="3.90.105.20:FF:000003">
    <property type="entry name" value="Ribosome assembly factor mrt4"/>
    <property type="match status" value="1"/>
</dbReference>
<proteinExistence type="predicted"/>
<dbReference type="STRING" id="568069.A0A1J1HXM3"/>
<dbReference type="Proteomes" id="UP000183832">
    <property type="component" value="Unassembled WGS sequence"/>
</dbReference>
<evidence type="ECO:0000256" key="1">
    <source>
        <dbReference type="SAM" id="MobiDB-lite"/>
    </source>
</evidence>
<dbReference type="EMBL" id="CVRI01000035">
    <property type="protein sequence ID" value="CRK92773.1"/>
    <property type="molecule type" value="Genomic_DNA"/>
</dbReference>
<reference evidence="3 4" key="1">
    <citation type="submission" date="2015-04" db="EMBL/GenBank/DDBJ databases">
        <authorList>
            <person name="Syromyatnikov M.Y."/>
            <person name="Popov V.N."/>
        </authorList>
    </citation>
    <scope>NUCLEOTIDE SEQUENCE [LARGE SCALE GENOMIC DNA]</scope>
</reference>
<dbReference type="InterPro" id="IPR051742">
    <property type="entry name" value="Ribosome_Assembly_uL10"/>
</dbReference>
<sequence>MKIGGFINDCSYSSEKFARSGFEAIETVVLPEGPLPDFSHAIEPHLRRPGMPTKLDRGIVTLMNDYTICEKGQTLTPEQAKILKLVERPLATFKVNIECYYTKKDGFEAIKMPESDKKSFLRKPMKAKDKLNLKNNKTSKKSDCKSKEAIMMEIIEASDSNGEDYDDTGSDKDMEASD</sequence>
<accession>A0A1J1HXM3</accession>
<dbReference type="InterPro" id="IPR043164">
    <property type="entry name" value="Ribosomal_uL10-like_insert_sf"/>
</dbReference>
<dbReference type="AlphaFoldDB" id="A0A1J1HXM3"/>
<dbReference type="Pfam" id="PF17777">
    <property type="entry name" value="RL10P_insert"/>
    <property type="match status" value="1"/>
</dbReference>
<dbReference type="GO" id="GO:0005730">
    <property type="term" value="C:nucleolus"/>
    <property type="evidence" value="ECO:0007669"/>
    <property type="project" value="TreeGrafter"/>
</dbReference>
<dbReference type="OrthoDB" id="10262308at2759"/>
<feature type="domain" description="Large ribosomal subunit protein uL10-like insertion" evidence="2">
    <location>
        <begin position="18"/>
        <end position="86"/>
    </location>
</feature>
<dbReference type="GO" id="GO:0006364">
    <property type="term" value="P:rRNA processing"/>
    <property type="evidence" value="ECO:0007669"/>
    <property type="project" value="TreeGrafter"/>
</dbReference>